<dbReference type="InterPro" id="IPR027417">
    <property type="entry name" value="P-loop_NTPase"/>
</dbReference>
<keyword evidence="2" id="KW-0472">Membrane</keyword>
<evidence type="ECO:0000256" key="1">
    <source>
        <dbReference type="SAM" id="MobiDB-lite"/>
    </source>
</evidence>
<keyword evidence="2" id="KW-1133">Transmembrane helix</keyword>
<evidence type="ECO:0000313" key="3">
    <source>
        <dbReference type="EMBL" id="APH55623.1"/>
    </source>
</evidence>
<feature type="region of interest" description="Disordered" evidence="1">
    <location>
        <begin position="316"/>
        <end position="394"/>
    </location>
</feature>
<proteinExistence type="predicted"/>
<evidence type="ECO:0000313" key="4">
    <source>
        <dbReference type="Proteomes" id="UP000182373"/>
    </source>
</evidence>
<feature type="transmembrane region" description="Helical" evidence="2">
    <location>
        <begin position="280"/>
        <end position="302"/>
    </location>
</feature>
<accession>A0AAC9P9H6</accession>
<dbReference type="PANTHER" id="PTHR35894">
    <property type="entry name" value="GENERAL SECRETION PATHWAY PROTEIN A-RELATED"/>
    <property type="match status" value="1"/>
</dbReference>
<dbReference type="SUPFAM" id="SSF52540">
    <property type="entry name" value="P-loop containing nucleoside triphosphate hydrolases"/>
    <property type="match status" value="1"/>
</dbReference>
<protein>
    <submittedName>
        <fullName evidence="3">Membrane associated protein</fullName>
    </submittedName>
</protein>
<dbReference type="Proteomes" id="UP000182373">
    <property type="component" value="Chromosome"/>
</dbReference>
<dbReference type="AlphaFoldDB" id="A0AAC9P9H6"/>
<feature type="region of interest" description="Disordered" evidence="1">
    <location>
        <begin position="439"/>
        <end position="473"/>
    </location>
</feature>
<feature type="compositionally biased region" description="Basic residues" evidence="1">
    <location>
        <begin position="454"/>
        <end position="463"/>
    </location>
</feature>
<organism evidence="3 4">
    <name type="scientific">Granulibacter bethesdensis</name>
    <dbReference type="NCBI Taxonomy" id="364410"/>
    <lineage>
        <taxon>Bacteria</taxon>
        <taxon>Pseudomonadati</taxon>
        <taxon>Pseudomonadota</taxon>
        <taxon>Alphaproteobacteria</taxon>
        <taxon>Acetobacterales</taxon>
        <taxon>Acetobacteraceae</taxon>
        <taxon>Granulibacter</taxon>
    </lineage>
</organism>
<keyword evidence="2" id="KW-0812">Transmembrane</keyword>
<name>A0AAC9P9H6_9PROT</name>
<feature type="region of interest" description="Disordered" evidence="1">
    <location>
        <begin position="1"/>
        <end position="22"/>
    </location>
</feature>
<gene>
    <name evidence="3" type="ORF">GbCGDNIH9_2296</name>
</gene>
<feature type="compositionally biased region" description="Polar residues" evidence="1">
    <location>
        <begin position="7"/>
        <end position="22"/>
    </location>
</feature>
<sequence>MAPKIRTQINEPGSMNGVPQNEQHSVRDFHGLTADPFAPAHGPSLTASQQAAANEIAAAIQSGRALIIIDGEVGTGRRTVLTSALSASSIGDVIEIANTLLLSGEQLRQQAHTEEERAAGTGQQPPFILIFQTADTLQNTAQAALVDLLHERKGVFQAILIGGQGAGKALLDGPLGSLAETERLHVTLPAPTASEMRDILRLAIEQAGQTLSSVITPDAVELLLAQARFSPARLAGLTRQALVLAQERGIRPVDASIVAMVAGRSLTAEKANGKTREPGLISPPMILSIVVAVLALLSWWAAARYLPDLIRSGTPSAVSAGPVPAQPEEVQQTGMAATPEAPPPPPDSRPETKAAAEAPSLITQPEPQPSSSGPADESDDLPQPPHPYRLTRSGTIGEILLGTIDRDDDAAVEALLEVNPGLTRNARLPAGVILLMPSVWPDPPDSTQVPKSSSRPKRPRHPRPSWCDRAHPTTPASIAYVRQHCGR</sequence>
<dbReference type="EMBL" id="CP018191">
    <property type="protein sequence ID" value="APH55623.1"/>
    <property type="molecule type" value="Genomic_DNA"/>
</dbReference>
<feature type="compositionally biased region" description="Polar residues" evidence="1">
    <location>
        <begin position="361"/>
        <end position="373"/>
    </location>
</feature>
<evidence type="ECO:0000256" key="2">
    <source>
        <dbReference type="SAM" id="Phobius"/>
    </source>
</evidence>
<dbReference type="PANTHER" id="PTHR35894:SF1">
    <property type="entry name" value="PHOSPHORIBULOKINASE _ URIDINE KINASE FAMILY"/>
    <property type="match status" value="1"/>
</dbReference>
<reference evidence="4" key="1">
    <citation type="submission" date="2016-11" db="EMBL/GenBank/DDBJ databases">
        <title>Comparative genomic and phenotypic analysis of Granulibacter bethesdensis clinical isolates from patients with chronic granulomatous disease.</title>
        <authorList>
            <person name="Zarember K.A."/>
            <person name="Porcella S.F."/>
            <person name="Chu J."/>
            <person name="Ding L."/>
            <person name="Dahlstrom E."/>
            <person name="Barbian K."/>
            <person name="Martens C."/>
            <person name="Sykora L."/>
            <person name="Kramer S."/>
            <person name="Pettinato A.M."/>
            <person name="Hong H."/>
            <person name="Wald G."/>
            <person name="Berg L.J."/>
            <person name="Rogge L.S."/>
            <person name="Greenberg D.E."/>
            <person name="Falcone E.L."/>
            <person name="Neves J.F."/>
            <person name="Simoes M.J."/>
            <person name="Casal M."/>
            <person name="Rodriguez-Lopez F.C."/>
            <person name="Zelazny A."/>
            <person name="Gallin J.I."/>
            <person name="Holland S.M."/>
        </authorList>
    </citation>
    <scope>NUCLEOTIDE SEQUENCE [LARGE SCALE GENOMIC DNA]</scope>
    <source>
        <strain evidence="4">NIH9.1</strain>
    </source>
</reference>
<dbReference type="InterPro" id="IPR052026">
    <property type="entry name" value="ExeA_AAA_ATPase_DNA-bind"/>
</dbReference>